<accession>R7W397</accession>
<dbReference type="PANTHER" id="PTHR34145">
    <property type="entry name" value="OS02G0105600 PROTEIN"/>
    <property type="match status" value="1"/>
</dbReference>
<evidence type="ECO:0000313" key="2">
    <source>
        <dbReference type="EnsemblPlants" id="EMT00896"/>
    </source>
</evidence>
<dbReference type="InterPro" id="IPR053772">
    <property type="entry name" value="At1g61320/At1g61330-like"/>
</dbReference>
<dbReference type="Pfam" id="PF23622">
    <property type="entry name" value="LRR_At1g61320_AtMIF1"/>
    <property type="match status" value="1"/>
</dbReference>
<sequence length="262" mass="29418">MACADITESMPYAEIEMPDGVASQVCGNYRGRVTVSLYYIGQVEVSLGESLRLKNLEMFDCRPLCNAVEELPSIAPNLETFSIYSPREVVNTRMALAPSKFLHLKYLTISIHVHGDYDYFSLVSFLGAAPSLDTFILNVRTQLERTDELLSEDPSHLRKMLGYRHDKLKKVKISRFYSSKSLVELTCHILENSASLECLTLDTTGGGLRCSHREFSKCSFLDRTKEAHTAVLIIGKYIVGKVCSRVKLDVVEPCIRCHALDP</sequence>
<dbReference type="AlphaFoldDB" id="R7W397"/>
<dbReference type="EnsemblPlants" id="EMT00896">
    <property type="protein sequence ID" value="EMT00896"/>
    <property type="gene ID" value="F775_01046"/>
</dbReference>
<evidence type="ECO:0000259" key="1">
    <source>
        <dbReference type="Pfam" id="PF23622"/>
    </source>
</evidence>
<proteinExistence type="predicted"/>
<dbReference type="InterPro" id="IPR055357">
    <property type="entry name" value="LRR_At1g61320_AtMIF1"/>
</dbReference>
<dbReference type="PANTHER" id="PTHR34145:SF35">
    <property type="entry name" value="F-BOX DOMAIN-CONTAINING PROTEIN"/>
    <property type="match status" value="1"/>
</dbReference>
<name>R7W397_AEGTA</name>
<reference evidence="2" key="1">
    <citation type="submission" date="2015-06" db="UniProtKB">
        <authorList>
            <consortium name="EnsemblPlants"/>
        </authorList>
    </citation>
    <scope>IDENTIFICATION</scope>
</reference>
<feature type="domain" description="At1g61320/AtMIF1 LRR" evidence="1">
    <location>
        <begin position="36"/>
        <end position="254"/>
    </location>
</feature>
<protein>
    <recommendedName>
        <fullName evidence="1">At1g61320/AtMIF1 LRR domain-containing protein</fullName>
    </recommendedName>
</protein>
<organism evidence="2">
    <name type="scientific">Aegilops tauschii</name>
    <name type="common">Tausch's goatgrass</name>
    <name type="synonym">Aegilops squarrosa</name>
    <dbReference type="NCBI Taxonomy" id="37682"/>
    <lineage>
        <taxon>Eukaryota</taxon>
        <taxon>Viridiplantae</taxon>
        <taxon>Streptophyta</taxon>
        <taxon>Embryophyta</taxon>
        <taxon>Tracheophyta</taxon>
        <taxon>Spermatophyta</taxon>
        <taxon>Magnoliopsida</taxon>
        <taxon>Liliopsida</taxon>
        <taxon>Poales</taxon>
        <taxon>Poaceae</taxon>
        <taxon>BOP clade</taxon>
        <taxon>Pooideae</taxon>
        <taxon>Triticodae</taxon>
        <taxon>Triticeae</taxon>
        <taxon>Triticinae</taxon>
        <taxon>Aegilops</taxon>
    </lineage>
</organism>